<keyword evidence="2" id="KW-1185">Reference proteome</keyword>
<reference evidence="1 2" key="1">
    <citation type="submission" date="2021-06" db="EMBL/GenBank/DDBJ databases">
        <title>Enterococcus alishanensis sp. nov., a novel lactic acid bacterium isolated from fresh coffee beans.</title>
        <authorList>
            <person name="Chen Y.-S."/>
        </authorList>
    </citation>
    <scope>NUCLEOTIDE SEQUENCE [LARGE SCALE GENOMIC DNA]</scope>
    <source>
        <strain evidence="1 2">ALS3</strain>
    </source>
</reference>
<comment type="caution">
    <text evidence="1">The sequence shown here is derived from an EMBL/GenBank/DDBJ whole genome shotgun (WGS) entry which is preliminary data.</text>
</comment>
<gene>
    <name evidence="1" type="ORF">KUA55_07535</name>
</gene>
<organism evidence="1 2">
    <name type="scientific">Enterococcus alishanensis</name>
    <dbReference type="NCBI Taxonomy" id="1303817"/>
    <lineage>
        <taxon>Bacteria</taxon>
        <taxon>Bacillati</taxon>
        <taxon>Bacillota</taxon>
        <taxon>Bacilli</taxon>
        <taxon>Lactobacillales</taxon>
        <taxon>Enterococcaceae</taxon>
        <taxon>Enterococcus</taxon>
    </lineage>
</organism>
<evidence type="ECO:0000313" key="1">
    <source>
        <dbReference type="EMBL" id="MBV7390527.1"/>
    </source>
</evidence>
<evidence type="ECO:0000313" key="2">
    <source>
        <dbReference type="Proteomes" id="UP000774130"/>
    </source>
</evidence>
<proteinExistence type="predicted"/>
<protein>
    <submittedName>
        <fullName evidence="1">Uncharacterized protein</fullName>
    </submittedName>
</protein>
<dbReference type="Proteomes" id="UP000774130">
    <property type="component" value="Unassembled WGS sequence"/>
</dbReference>
<dbReference type="RefSeq" id="WP_218325589.1">
    <property type="nucleotide sequence ID" value="NZ_JAHUZB010000003.1"/>
</dbReference>
<accession>A0ABS6TCB5</accession>
<sequence length="77" mass="8468">MAQSFGISTPVPSALGEKFYIGEIVLSVDGNKSEKVVIERLLTNSAIVIFDRTGGNDYEQLTNKTVISYSKLQKIED</sequence>
<dbReference type="EMBL" id="JAHUZB010000003">
    <property type="protein sequence ID" value="MBV7390527.1"/>
    <property type="molecule type" value="Genomic_DNA"/>
</dbReference>
<name>A0ABS6TCB5_9ENTE</name>